<dbReference type="InterPro" id="IPR038729">
    <property type="entry name" value="Rad50/SbcC_AAA"/>
</dbReference>
<feature type="coiled-coil region" evidence="2">
    <location>
        <begin position="687"/>
        <end position="793"/>
    </location>
</feature>
<protein>
    <submittedName>
        <fullName evidence="4">AAA family ATPase</fullName>
    </submittedName>
</protein>
<feature type="domain" description="Rad50/SbcC-type AAA" evidence="3">
    <location>
        <begin position="5"/>
        <end position="237"/>
    </location>
</feature>
<dbReference type="Proteomes" id="UP000596049">
    <property type="component" value="Chromosome"/>
</dbReference>
<gene>
    <name evidence="4" type="ORF">FJQ98_15750</name>
</gene>
<dbReference type="Pfam" id="PF13476">
    <property type="entry name" value="AAA_23"/>
    <property type="match status" value="1"/>
</dbReference>
<dbReference type="SUPFAM" id="SSF52540">
    <property type="entry name" value="P-loop containing nucleoside triphosphate hydrolases"/>
    <property type="match status" value="2"/>
</dbReference>
<accession>A0ABX7ALT7</accession>
<evidence type="ECO:0000313" key="5">
    <source>
        <dbReference type="Proteomes" id="UP000596049"/>
    </source>
</evidence>
<dbReference type="EMBL" id="CP067341">
    <property type="protein sequence ID" value="QQP10701.1"/>
    <property type="molecule type" value="Genomic_DNA"/>
</dbReference>
<dbReference type="Gene3D" id="3.40.50.300">
    <property type="entry name" value="P-loop containing nucleotide triphosphate hydrolases"/>
    <property type="match status" value="2"/>
</dbReference>
<evidence type="ECO:0000256" key="1">
    <source>
        <dbReference type="ARBA" id="ARBA00023054"/>
    </source>
</evidence>
<evidence type="ECO:0000259" key="3">
    <source>
        <dbReference type="Pfam" id="PF13476"/>
    </source>
</evidence>
<evidence type="ECO:0000313" key="4">
    <source>
        <dbReference type="EMBL" id="QQP10701.1"/>
    </source>
</evidence>
<keyword evidence="1 2" id="KW-0175">Coiled coil</keyword>
<dbReference type="PANTHER" id="PTHR45916:SF1">
    <property type="entry name" value="STRUCTURAL MAINTENANCE OF CHROMOSOMES PROTEIN 5"/>
    <property type="match status" value="1"/>
</dbReference>
<dbReference type="RefSeq" id="WP_053596752.1">
    <property type="nucleotide sequence ID" value="NZ_CP067341.1"/>
</dbReference>
<dbReference type="InterPro" id="IPR027417">
    <property type="entry name" value="P-loop_NTPase"/>
</dbReference>
<proteinExistence type="predicted"/>
<feature type="coiled-coil region" evidence="2">
    <location>
        <begin position="200"/>
        <end position="461"/>
    </location>
</feature>
<sequence length="1068" mass="124211">MIPYRLQFSGIRDYKPTRIVFGEADDHILITGPNGTGKSTISFCMGAVLYSSKIDLEGLRSNNLPSNQKWKAMAELTFKNEGPSRIDAAPFVSFRLVIEQDANRGALQREYQVLTGETEDALTVSDIYRSGDVNQRNFTTYKEDLQFKYKIDSDLFYLIWYQQEVNQFAVMAPEERFRRFSEMHNITEIQQSWETAIEGVKELEQELAAAKTVVKQAEFNLKLAKEEFDRLKNNKARLYDAGKAHILYTMTLVQLYNNQKQELKEKQKKHTDIHQDTEEKIIQIKKQIEKAKLLLQELHKKQLKMDEEKRSKSTLLEQLFKKRETLIATEQELKAQLVHTEEQRKQLRFTEDVTKANFNDAQQKLAIIERQYKQLQQQLINLTVQKDELNENRLTLKWELEEIEKAEQEAIALLAEHTSAHQVQQKITHLEQQIQDYYKKKVSLEQALENTTIEITQRENNQIYSARQLAGLQQFKQRDIPAYTFRDLVTLAEGATIEHENRLNSIKYTIFYDAKVKVAFNDVYHVSLRSIVPERFTTSLPAQKLVVRQGLSETEQNFAVKALWWVQQFFDMQAPKIEGDLLVDESGYRGAQEKNTVILNDKMLTEQLHKMRKQRTQLEVQLTAATTQFKENQLNLQKLNSIIKDVQKAEASVVDAEFKHHKLQYKAKLDEQFVALQKQEIQMTTALQNEQEKKIAIQFELEKLKAELGIYEQLGALKKVQEQLAKTKSELTEMNRTIDESNSTVNQLKEESYKLHDVCRQKESDIRSLKRDLTDAENDVQGTKKMLVKYQEEFEVAEASILQEQLCLEELATIIPDIFAEVQEVPLVINSTVTKLKNDNTTARINFENARAEKVNPEAERNYIAVKDDFDIKKETVDQTQEYLEIHRNRALENENRLETTINMNVLKINNLFSKYMDEFQFEGKIEYERFEDKKGRTIFKLYIKARKIGHSGRLEDVGTKARHGKLGKGVSGGEESLSSLLFALALLQNLNTSPSFIVLDEFDSALDEERKEKVFDLYVNELQRKLIILSPKAHDDHYYNKFSTVVVVEHDSAVPISRTKTIRLLTH</sequence>
<name>A0ABX7ALT7_9BACI</name>
<organism evidence="4 5">
    <name type="scientific">Lysinibacillus agricola</name>
    <dbReference type="NCBI Taxonomy" id="2590012"/>
    <lineage>
        <taxon>Bacteria</taxon>
        <taxon>Bacillati</taxon>
        <taxon>Bacillota</taxon>
        <taxon>Bacilli</taxon>
        <taxon>Bacillales</taxon>
        <taxon>Bacillaceae</taxon>
        <taxon>Lysinibacillus</taxon>
    </lineage>
</organism>
<reference evidence="4 5" key="1">
    <citation type="submission" date="2020-01" db="EMBL/GenBank/DDBJ databases">
        <authorList>
            <person name="Liu G."/>
            <person name="Liu B."/>
        </authorList>
    </citation>
    <scope>NUCLEOTIDE SEQUENCE [LARGE SCALE GENOMIC DNA]</scope>
    <source>
        <strain evidence="4 5">FJAT-51161</strain>
    </source>
</reference>
<dbReference type="PANTHER" id="PTHR45916">
    <property type="entry name" value="STRUCTURAL MAINTENANCE OF CHROMOSOMES PROTEIN 5"/>
    <property type="match status" value="1"/>
</dbReference>
<evidence type="ECO:0000256" key="2">
    <source>
        <dbReference type="SAM" id="Coils"/>
    </source>
</evidence>
<keyword evidence="5" id="KW-1185">Reference proteome</keyword>